<feature type="binding site" evidence="7">
    <location>
        <position position="116"/>
    </location>
    <ligand>
        <name>FAD</name>
        <dbReference type="ChEBI" id="CHEBI:57692"/>
    </ligand>
</feature>
<dbReference type="InterPro" id="IPR001709">
    <property type="entry name" value="Flavoprot_Pyr_Nucl_cyt_Rdtase"/>
</dbReference>
<organism evidence="11 12">
    <name type="scientific">Armadillidium nasatum</name>
    <dbReference type="NCBI Taxonomy" id="96803"/>
    <lineage>
        <taxon>Eukaryota</taxon>
        <taxon>Metazoa</taxon>
        <taxon>Ecdysozoa</taxon>
        <taxon>Arthropoda</taxon>
        <taxon>Crustacea</taxon>
        <taxon>Multicrustacea</taxon>
        <taxon>Malacostraca</taxon>
        <taxon>Eumalacostraca</taxon>
        <taxon>Peracarida</taxon>
        <taxon>Isopoda</taxon>
        <taxon>Oniscidea</taxon>
        <taxon>Crinocheta</taxon>
        <taxon>Armadillidiidae</taxon>
        <taxon>Armadillidium</taxon>
    </lineage>
</organism>
<comment type="cofactor">
    <cofactor evidence="1 7">
        <name>FAD</name>
        <dbReference type="ChEBI" id="CHEBI:57692"/>
    </cofactor>
</comment>
<dbReference type="EMBL" id="SEYY01020224">
    <property type="protein sequence ID" value="KAB7497481.1"/>
    <property type="molecule type" value="Genomic_DNA"/>
</dbReference>
<feature type="binding site" evidence="7">
    <location>
        <position position="117"/>
    </location>
    <ligand>
        <name>FAD</name>
        <dbReference type="ChEBI" id="CHEBI:57692"/>
    </ligand>
</feature>
<feature type="domain" description="Flavoprotein pyridine nucleotide cytochrome reductase-like FAD-binding" evidence="9">
    <location>
        <begin position="105"/>
        <end position="140"/>
    </location>
</feature>
<dbReference type="EC" id="1.6.2.2" evidence="2"/>
<dbReference type="SUPFAM" id="SSF52343">
    <property type="entry name" value="Ferredoxin reductase-like, C-terminal NADP-linked domain"/>
    <property type="match status" value="1"/>
</dbReference>
<evidence type="ECO:0000256" key="4">
    <source>
        <dbReference type="ARBA" id="ARBA00022827"/>
    </source>
</evidence>
<dbReference type="CDD" id="cd06183">
    <property type="entry name" value="cyt_b5_reduct_like"/>
    <property type="match status" value="1"/>
</dbReference>
<dbReference type="PANTHER" id="PTHR19370">
    <property type="entry name" value="NADH-CYTOCHROME B5 REDUCTASE"/>
    <property type="match status" value="1"/>
</dbReference>
<keyword evidence="5" id="KW-0560">Oxidoreductase</keyword>
<evidence type="ECO:0000256" key="1">
    <source>
        <dbReference type="ARBA" id="ARBA00001974"/>
    </source>
</evidence>
<evidence type="ECO:0000256" key="6">
    <source>
        <dbReference type="ARBA" id="ARBA00023027"/>
    </source>
</evidence>
<dbReference type="SUPFAM" id="SSF63380">
    <property type="entry name" value="Riboflavin synthase domain-like"/>
    <property type="match status" value="1"/>
</dbReference>
<protein>
    <recommendedName>
        <fullName evidence="2">cytochrome-b5 reductase</fullName>
        <ecNumber evidence="2">1.6.2.2</ecNumber>
    </recommendedName>
</protein>
<dbReference type="InterPro" id="IPR001433">
    <property type="entry name" value="OxRdtase_FAD/NAD-bd"/>
</dbReference>
<dbReference type="Pfam" id="PF00175">
    <property type="entry name" value="NAD_binding_1"/>
    <property type="match status" value="1"/>
</dbReference>
<dbReference type="InterPro" id="IPR019180">
    <property type="entry name" value="Oxidoreductase-like_N"/>
</dbReference>
<keyword evidence="12" id="KW-1185">Reference proteome</keyword>
<evidence type="ECO:0000259" key="10">
    <source>
        <dbReference type="Pfam" id="PF09791"/>
    </source>
</evidence>
<feature type="binding site" evidence="7">
    <location>
        <position position="115"/>
    </location>
    <ligand>
        <name>FAD</name>
        <dbReference type="ChEBI" id="CHEBI:57692"/>
    </ligand>
</feature>
<dbReference type="Proteomes" id="UP000326759">
    <property type="component" value="Unassembled WGS sequence"/>
</dbReference>
<dbReference type="Pfam" id="PF00970">
    <property type="entry name" value="FAD_binding_6"/>
    <property type="match status" value="1"/>
</dbReference>
<evidence type="ECO:0000313" key="11">
    <source>
        <dbReference type="EMBL" id="KAB7497481.1"/>
    </source>
</evidence>
<evidence type="ECO:0000313" key="12">
    <source>
        <dbReference type="Proteomes" id="UP000326759"/>
    </source>
</evidence>
<evidence type="ECO:0000259" key="9">
    <source>
        <dbReference type="Pfam" id="PF00970"/>
    </source>
</evidence>
<gene>
    <name evidence="11" type="primary">Cyb5rl</name>
    <name evidence="11" type="ORF">Anas_11745</name>
</gene>
<dbReference type="InterPro" id="IPR001834">
    <property type="entry name" value="CBR-like"/>
</dbReference>
<proteinExistence type="predicted"/>
<evidence type="ECO:0000256" key="7">
    <source>
        <dbReference type="PIRSR" id="PIRSR601834-1"/>
    </source>
</evidence>
<name>A0A5N5STE1_9CRUS</name>
<evidence type="ECO:0000256" key="5">
    <source>
        <dbReference type="ARBA" id="ARBA00023002"/>
    </source>
</evidence>
<evidence type="ECO:0000256" key="3">
    <source>
        <dbReference type="ARBA" id="ARBA00022630"/>
    </source>
</evidence>
<dbReference type="AlphaFoldDB" id="A0A5N5STE1"/>
<keyword evidence="6" id="KW-0520">NAD</keyword>
<reference evidence="11 12" key="1">
    <citation type="journal article" date="2019" name="PLoS Biol.">
        <title>Sex chromosomes control vertical transmission of feminizing Wolbachia symbionts in an isopod.</title>
        <authorList>
            <person name="Becking T."/>
            <person name="Chebbi M.A."/>
            <person name="Giraud I."/>
            <person name="Moumen B."/>
            <person name="Laverre T."/>
            <person name="Caubet Y."/>
            <person name="Peccoud J."/>
            <person name="Gilbert C."/>
            <person name="Cordaux R."/>
        </authorList>
    </citation>
    <scope>NUCLEOTIDE SEQUENCE [LARGE SCALE GENOMIC DNA]</scope>
    <source>
        <strain evidence="11">ANa2</strain>
        <tissue evidence="11">Whole body excluding digestive tract and cuticle</tissue>
    </source>
</reference>
<dbReference type="PRINTS" id="PR00371">
    <property type="entry name" value="FPNCR"/>
</dbReference>
<evidence type="ECO:0000259" key="8">
    <source>
        <dbReference type="Pfam" id="PF00175"/>
    </source>
</evidence>
<evidence type="ECO:0000256" key="2">
    <source>
        <dbReference type="ARBA" id="ARBA00012011"/>
    </source>
</evidence>
<dbReference type="InterPro" id="IPR008333">
    <property type="entry name" value="Cbr1-like_FAD-bd_dom"/>
</dbReference>
<accession>A0A5N5STE1</accession>
<feature type="domain" description="Oxidoreductase-like" evidence="10">
    <location>
        <begin position="11"/>
        <end position="50"/>
    </location>
</feature>
<keyword evidence="3 7" id="KW-0285">Flavoprotein</keyword>
<dbReference type="OrthoDB" id="432685at2759"/>
<sequence length="210" mass="23807">MSNDSYVKDILPPKPEAPLPSDCCGTGCSPCVYDIYEEDLKKWKKSCEQLKLDDSPKDQQAIISTNKFTSVKLIGVTQITNNTFIYQFELPEKTCLCLQIGHHIVIKGILDNKGKMSTIISKLSIGDQIEIRGPYGSFKYQPNSFKRLVFLAAGTGIAPMFQIIQQILKDEEDMTRLHLMYSSKSFKDILLREELYKISVILEFHSLSLS</sequence>
<dbReference type="GO" id="GO:0090524">
    <property type="term" value="F:cytochrome-b5 reductase activity, acting on NADH"/>
    <property type="evidence" value="ECO:0007669"/>
    <property type="project" value="UniProtKB-EC"/>
</dbReference>
<dbReference type="InterPro" id="IPR017938">
    <property type="entry name" value="Riboflavin_synthase-like_b-brl"/>
</dbReference>
<dbReference type="PANTHER" id="PTHR19370:SF184">
    <property type="entry name" value="NADH-CYTOCHROME B5 REDUCTASE-LIKE"/>
    <property type="match status" value="1"/>
</dbReference>
<dbReference type="PRINTS" id="PR00410">
    <property type="entry name" value="PHEHYDRXLASE"/>
</dbReference>
<feature type="domain" description="Oxidoreductase FAD/NAD(P)-binding" evidence="8">
    <location>
        <begin position="150"/>
        <end position="198"/>
    </location>
</feature>
<dbReference type="Pfam" id="PF09791">
    <property type="entry name" value="Oxidored-like"/>
    <property type="match status" value="1"/>
</dbReference>
<dbReference type="Gene3D" id="3.40.50.80">
    <property type="entry name" value="Nucleotide-binding domain of ferredoxin-NADP reductase (FNR) module"/>
    <property type="match status" value="1"/>
</dbReference>
<dbReference type="Gene3D" id="2.40.30.10">
    <property type="entry name" value="Translation factors"/>
    <property type="match status" value="1"/>
</dbReference>
<dbReference type="InterPro" id="IPR039261">
    <property type="entry name" value="FNR_nucleotide-bd"/>
</dbReference>
<keyword evidence="4 7" id="KW-0274">FAD</keyword>
<comment type="caution">
    <text evidence="11">The sequence shown here is derived from an EMBL/GenBank/DDBJ whole genome shotgun (WGS) entry which is preliminary data.</text>
</comment>